<dbReference type="EMBL" id="JBHTIR010003914">
    <property type="protein sequence ID" value="MFD0856021.1"/>
    <property type="molecule type" value="Genomic_DNA"/>
</dbReference>
<dbReference type="PRINTS" id="PR00598">
    <property type="entry name" value="HTHMARR"/>
</dbReference>
<proteinExistence type="predicted"/>
<dbReference type="Gene3D" id="1.10.10.10">
    <property type="entry name" value="Winged helix-like DNA-binding domain superfamily/Winged helix DNA-binding domain"/>
    <property type="match status" value="1"/>
</dbReference>
<evidence type="ECO:0000313" key="3">
    <source>
        <dbReference type="Proteomes" id="UP001597083"/>
    </source>
</evidence>
<accession>A0ABW3CR78</accession>
<sequence length="128" mass="14770">MASRDTRLRADGELSRVQHRILARLDESCGRMLRMAELADLLRSSRSRVTYQVTKLERDGLVRRTADPHDERGVLVALTDQGRRALETATRVQLHLLRRQVEGALTPTRLEQLACLMDKLREHFPRIC</sequence>
<dbReference type="PANTHER" id="PTHR33164:SF99">
    <property type="entry name" value="MARR FAMILY REGULATORY PROTEIN"/>
    <property type="match status" value="1"/>
</dbReference>
<dbReference type="InterPro" id="IPR039422">
    <property type="entry name" value="MarR/SlyA-like"/>
</dbReference>
<dbReference type="SMART" id="SM00347">
    <property type="entry name" value="HTH_MARR"/>
    <property type="match status" value="1"/>
</dbReference>
<dbReference type="Pfam" id="PF12802">
    <property type="entry name" value="MarR_2"/>
    <property type="match status" value="1"/>
</dbReference>
<dbReference type="InterPro" id="IPR000835">
    <property type="entry name" value="HTH_MarR-typ"/>
</dbReference>
<dbReference type="InterPro" id="IPR036390">
    <property type="entry name" value="WH_DNA-bd_sf"/>
</dbReference>
<evidence type="ECO:0000313" key="2">
    <source>
        <dbReference type="EMBL" id="MFD0856021.1"/>
    </source>
</evidence>
<dbReference type="SUPFAM" id="SSF46785">
    <property type="entry name" value="Winged helix' DNA-binding domain"/>
    <property type="match status" value="1"/>
</dbReference>
<organism evidence="2 3">
    <name type="scientific">Actinomadura adrarensis</name>
    <dbReference type="NCBI Taxonomy" id="1819600"/>
    <lineage>
        <taxon>Bacteria</taxon>
        <taxon>Bacillati</taxon>
        <taxon>Actinomycetota</taxon>
        <taxon>Actinomycetes</taxon>
        <taxon>Streptosporangiales</taxon>
        <taxon>Thermomonosporaceae</taxon>
        <taxon>Actinomadura</taxon>
    </lineage>
</organism>
<protein>
    <submittedName>
        <fullName evidence="2">MarR family winged helix-turn-helix transcriptional regulator</fullName>
    </submittedName>
</protein>
<feature type="domain" description="HTH marR-type" evidence="1">
    <location>
        <begin position="1"/>
        <end position="122"/>
    </location>
</feature>
<comment type="caution">
    <text evidence="2">The sequence shown here is derived from an EMBL/GenBank/DDBJ whole genome shotgun (WGS) entry which is preliminary data.</text>
</comment>
<gene>
    <name evidence="2" type="ORF">ACFQ07_27525</name>
</gene>
<name>A0ABW3CR78_9ACTN</name>
<dbReference type="PROSITE" id="PS50995">
    <property type="entry name" value="HTH_MARR_2"/>
    <property type="match status" value="1"/>
</dbReference>
<reference evidence="3" key="1">
    <citation type="journal article" date="2019" name="Int. J. Syst. Evol. Microbiol.">
        <title>The Global Catalogue of Microorganisms (GCM) 10K type strain sequencing project: providing services to taxonomists for standard genome sequencing and annotation.</title>
        <authorList>
            <consortium name="The Broad Institute Genomics Platform"/>
            <consortium name="The Broad Institute Genome Sequencing Center for Infectious Disease"/>
            <person name="Wu L."/>
            <person name="Ma J."/>
        </authorList>
    </citation>
    <scope>NUCLEOTIDE SEQUENCE [LARGE SCALE GENOMIC DNA]</scope>
    <source>
        <strain evidence="3">JCM 31696</strain>
    </source>
</reference>
<keyword evidence="3" id="KW-1185">Reference proteome</keyword>
<evidence type="ECO:0000259" key="1">
    <source>
        <dbReference type="PROSITE" id="PS50995"/>
    </source>
</evidence>
<dbReference type="InterPro" id="IPR036388">
    <property type="entry name" value="WH-like_DNA-bd_sf"/>
</dbReference>
<dbReference type="Proteomes" id="UP001597083">
    <property type="component" value="Unassembled WGS sequence"/>
</dbReference>
<dbReference type="PANTHER" id="PTHR33164">
    <property type="entry name" value="TRANSCRIPTIONAL REGULATOR, MARR FAMILY"/>
    <property type="match status" value="1"/>
</dbReference>